<feature type="coiled-coil region" evidence="12">
    <location>
        <begin position="1049"/>
        <end position="1111"/>
    </location>
</feature>
<keyword evidence="6" id="KW-0862">Zinc</keyword>
<dbReference type="GO" id="GO:0000978">
    <property type="term" value="F:RNA polymerase II cis-regulatory region sequence-specific DNA binding"/>
    <property type="evidence" value="ECO:0007669"/>
    <property type="project" value="TreeGrafter"/>
</dbReference>
<feature type="compositionally biased region" description="Basic and acidic residues" evidence="13">
    <location>
        <begin position="106"/>
        <end position="116"/>
    </location>
</feature>
<comment type="similarity">
    <text evidence="2">Belongs to the MYT1 family.</text>
</comment>
<gene>
    <name evidence="15" type="primary">MYT1</name>
</gene>
<dbReference type="GO" id="GO:0030154">
    <property type="term" value="P:cell differentiation"/>
    <property type="evidence" value="ECO:0007669"/>
    <property type="project" value="UniProtKB-KW"/>
</dbReference>
<evidence type="ECO:0000256" key="9">
    <source>
        <dbReference type="ARBA" id="ARBA00023163"/>
    </source>
</evidence>
<dbReference type="AlphaFoldDB" id="A0A8C9RTU3"/>
<dbReference type="GeneTree" id="ENSGT00940000156364"/>
<name>A0A8C9RTU3_SCLFO</name>
<dbReference type="OrthoDB" id="10069059at2759"/>
<keyword evidence="10" id="KW-0539">Nucleus</keyword>
<evidence type="ECO:0000313" key="16">
    <source>
        <dbReference type="Proteomes" id="UP000694397"/>
    </source>
</evidence>
<feature type="compositionally biased region" description="Basic and acidic residues" evidence="13">
    <location>
        <begin position="543"/>
        <end position="552"/>
    </location>
</feature>
<evidence type="ECO:0000256" key="3">
    <source>
        <dbReference type="ARBA" id="ARBA00022723"/>
    </source>
</evidence>
<keyword evidence="3" id="KW-0479">Metal-binding</keyword>
<proteinExistence type="inferred from homology"/>
<dbReference type="GeneID" id="108925633"/>
<dbReference type="InterPro" id="IPR013681">
    <property type="entry name" value="Myelin_TF"/>
</dbReference>
<keyword evidence="7" id="KW-0805">Transcription regulation</keyword>
<feature type="compositionally biased region" description="Low complexity" evidence="13">
    <location>
        <begin position="638"/>
        <end position="674"/>
    </location>
</feature>
<feature type="compositionally biased region" description="Acidic residues" evidence="13">
    <location>
        <begin position="235"/>
        <end position="257"/>
    </location>
</feature>
<feature type="compositionally biased region" description="Polar residues" evidence="13">
    <location>
        <begin position="173"/>
        <end position="187"/>
    </location>
</feature>
<reference evidence="15" key="2">
    <citation type="submission" date="2025-08" db="UniProtKB">
        <authorList>
            <consortium name="Ensembl"/>
        </authorList>
    </citation>
    <scope>IDENTIFICATION</scope>
</reference>
<evidence type="ECO:0000256" key="10">
    <source>
        <dbReference type="ARBA" id="ARBA00023242"/>
    </source>
</evidence>
<feature type="region of interest" description="Disordered" evidence="13">
    <location>
        <begin position="637"/>
        <end position="674"/>
    </location>
</feature>
<dbReference type="Gene3D" id="4.10.320.30">
    <property type="match status" value="7"/>
</dbReference>
<dbReference type="FunFam" id="4.10.320.30:FF:000001">
    <property type="entry name" value="Myelin transcription factor 1-like, a"/>
    <property type="match status" value="7"/>
</dbReference>
<evidence type="ECO:0000256" key="2">
    <source>
        <dbReference type="ARBA" id="ARBA00010194"/>
    </source>
</evidence>
<feature type="region of interest" description="Disordered" evidence="13">
    <location>
        <begin position="173"/>
        <end position="401"/>
    </location>
</feature>
<feature type="compositionally biased region" description="Acidic residues" evidence="13">
    <location>
        <begin position="367"/>
        <end position="385"/>
    </location>
</feature>
<dbReference type="CTD" id="100536821"/>
<dbReference type="Ensembl" id="ENSSFOT00015026494.2">
    <property type="protein sequence ID" value="ENSSFOP00015026200.1"/>
    <property type="gene ID" value="ENSSFOG00015016732.2"/>
</dbReference>
<evidence type="ECO:0000259" key="14">
    <source>
        <dbReference type="Pfam" id="PF08474"/>
    </source>
</evidence>
<dbReference type="Proteomes" id="UP000694397">
    <property type="component" value="Chromosome 2"/>
</dbReference>
<keyword evidence="16" id="KW-1185">Reference proteome</keyword>
<feature type="compositionally biased region" description="Polar residues" evidence="13">
    <location>
        <begin position="322"/>
        <end position="337"/>
    </location>
</feature>
<reference evidence="15 16" key="1">
    <citation type="submission" date="2019-04" db="EMBL/GenBank/DDBJ databases">
        <authorList>
            <consortium name="Wellcome Sanger Institute Data Sharing"/>
        </authorList>
    </citation>
    <scope>NUCLEOTIDE SEQUENCE [LARGE SCALE GENOMIC DNA]</scope>
</reference>
<dbReference type="InterPro" id="IPR002515">
    <property type="entry name" value="Znf_C2H2C"/>
</dbReference>
<dbReference type="Pfam" id="PF08474">
    <property type="entry name" value="MYT1"/>
    <property type="match status" value="1"/>
</dbReference>
<reference evidence="15" key="3">
    <citation type="submission" date="2025-09" db="UniProtKB">
        <authorList>
            <consortium name="Ensembl"/>
        </authorList>
    </citation>
    <scope>IDENTIFICATION</scope>
</reference>
<feature type="compositionally biased region" description="Acidic residues" evidence="13">
    <location>
        <begin position="77"/>
        <end position="105"/>
    </location>
</feature>
<keyword evidence="4" id="KW-0677">Repeat</keyword>
<feature type="domain" description="Myelin transcription factor 1" evidence="14">
    <location>
        <begin position="588"/>
        <end position="843"/>
    </location>
</feature>
<evidence type="ECO:0000256" key="4">
    <source>
        <dbReference type="ARBA" id="ARBA00022737"/>
    </source>
</evidence>
<feature type="compositionally biased region" description="Basic and acidic residues" evidence="13">
    <location>
        <begin position="188"/>
        <end position="218"/>
    </location>
</feature>
<accession>A0A8C9RTU3</accession>
<evidence type="ECO:0000256" key="12">
    <source>
        <dbReference type="SAM" id="Coils"/>
    </source>
</evidence>
<sequence length="1178" mass="129813">MPIELVGQEFSCPTPGCKGSGHISGKYARHRSALSCPLARKRRLQEADSDQDQPISKRKSHPLKLALDEGYNVDSDGSSEDTEAKEDSCAEESEETPEDQDEMVEEKEKNKERSNTDEDEDEDCVVVETSSTVQSKDAKATAKVVVTAGARREEYSNYHEMVASSLLNLSQIAESHSPADNTNVQRQESSERKPVDERGNENEHGDSRKAAEVTEKHVSKPQPEGEGVATHVKDDDEEEELDDDDEDEDEDDEEEETQFMSKKDNSDHQYFSEDFQKVHAKDAVEEESGSERPCEETVEEEEEDEEDDEGIHTQHAIAAVTAISTPTQRSESETLSEGQKAASQEDYPSQKALPSVIIEVQSKDSEKEDNDEDNGDEEDEEDDDSLSQKSAVTDESEMYDMTKGNLGLLEQAIALKAEQVKSPRELGHAPEHLGYLGMEERSGKPMETIRKSYFSKESSRPEKREVKCPTPGCDGTGHVTGLYPHHRSLSGCPHKDRIPPEILAMHENVLKCPTPGCTGQGHVNSNRNTHRSLSGCPIAAAEKLSKTQEKQQHSQTMSEYPKGSPNSDRVLRPMCFVKQLEIPQYGSYRPSVLPATPRANLAKELEKYSKVSFDYASFDVQVFGKRMLAPKIHTTETSPKAFKSKPFPKASSPSHSLAGSYSKSTSSPSSSGYDYSHDAEAAHMAATAILNLSTRCWEMPENLSTKQQSASSKSMDIEVDENGTLDLSMKKSVKREGSVPCGSPGVRSPDNSSSSSSQHPGNSSAVTSPQSSHAYKQEEWEGPLDYTKPNRQREEDSEEMEQTAQSYASSDPEDCDMMQDCPEDRKYPGEVTTPSFKVKFQTKDCKKELLLCPTPGCDGSGHITGNYASHRSLSGCPLADKSLRSLMAANSPELKCPTPGCDGSGHITGNYASHRSLSGCPRAKKGGIKTTPTKDDKEDSELLKCPVPGCDSLGHISGKYATHRSAYGCPLAARRQKEGLLNGSPFSWKSFKTEGPTCPTPGCDGSGHANGSFLTHRSLSGCPRASLAKKKAKFPGDEYLSTKFRASDVLDNDEDIKQLNKEISELNESNSEMEADMVNLQTQISSMEKNLKNIEEENKMIEEQNEALFVELSGLSQALIRSLANIRLPHMQEPITEQNFDAYVNTLTDMYTNKECYQNPENKALLETINQAVKGIKV</sequence>
<keyword evidence="9" id="KW-0804">Transcription</keyword>
<evidence type="ECO:0000256" key="6">
    <source>
        <dbReference type="ARBA" id="ARBA00022833"/>
    </source>
</evidence>
<feature type="region of interest" description="Disordered" evidence="13">
    <location>
        <begin position="722"/>
        <end position="822"/>
    </location>
</feature>
<dbReference type="PROSITE" id="PS51802">
    <property type="entry name" value="ZF_CCHHC"/>
    <property type="match status" value="7"/>
</dbReference>
<keyword evidence="5 11" id="KW-0863">Zinc-finger</keyword>
<evidence type="ECO:0000256" key="11">
    <source>
        <dbReference type="PROSITE-ProRule" id="PRU01143"/>
    </source>
</evidence>
<evidence type="ECO:0000256" key="7">
    <source>
        <dbReference type="ARBA" id="ARBA00023015"/>
    </source>
</evidence>
<feature type="region of interest" description="Disordered" evidence="13">
    <location>
        <begin position="39"/>
        <end position="143"/>
    </location>
</feature>
<evidence type="ECO:0000256" key="5">
    <source>
        <dbReference type="ARBA" id="ARBA00022771"/>
    </source>
</evidence>
<dbReference type="GO" id="GO:0005634">
    <property type="term" value="C:nucleus"/>
    <property type="evidence" value="ECO:0007669"/>
    <property type="project" value="UniProtKB-SubCell"/>
</dbReference>
<evidence type="ECO:0000313" key="15">
    <source>
        <dbReference type="Ensembl" id="ENSSFOP00015026200.1"/>
    </source>
</evidence>
<evidence type="ECO:0000256" key="8">
    <source>
        <dbReference type="ARBA" id="ARBA00023125"/>
    </source>
</evidence>
<dbReference type="PANTHER" id="PTHR10816:SF10">
    <property type="entry name" value="MYELIN TRANSCRIPTION FACTOR 1"/>
    <property type="match status" value="1"/>
</dbReference>
<feature type="compositionally biased region" description="Polar residues" evidence="13">
    <location>
        <begin position="765"/>
        <end position="774"/>
    </location>
</feature>
<keyword evidence="12" id="KW-0175">Coiled coil</keyword>
<dbReference type="GO" id="GO:0007399">
    <property type="term" value="P:nervous system development"/>
    <property type="evidence" value="ECO:0007669"/>
    <property type="project" value="UniProtKB-KW"/>
</dbReference>
<protein>
    <submittedName>
        <fullName evidence="15">Myelin transcription factor 1</fullName>
    </submittedName>
</protein>
<keyword evidence="8" id="KW-0238">DNA-binding</keyword>
<dbReference type="Pfam" id="PF01530">
    <property type="entry name" value="zf-C2HC"/>
    <property type="match status" value="7"/>
</dbReference>
<feature type="compositionally biased region" description="Basic and acidic residues" evidence="13">
    <location>
        <begin position="261"/>
        <end position="295"/>
    </location>
</feature>
<evidence type="ECO:0000256" key="13">
    <source>
        <dbReference type="SAM" id="MobiDB-lite"/>
    </source>
</evidence>
<dbReference type="PANTHER" id="PTHR10816">
    <property type="entry name" value="MYELIN TRANSCRIPTION FACTOR 1-RELATED"/>
    <property type="match status" value="1"/>
</dbReference>
<feature type="region of interest" description="Disordered" evidence="13">
    <location>
        <begin position="543"/>
        <end position="566"/>
    </location>
</feature>
<feature type="compositionally biased region" description="Acidic residues" evidence="13">
    <location>
        <begin position="296"/>
        <end position="309"/>
    </location>
</feature>
<dbReference type="InterPro" id="IPR036060">
    <property type="entry name" value="Znf_C2H2C_sf"/>
</dbReference>
<organism evidence="15 16">
    <name type="scientific">Scleropages formosus</name>
    <name type="common">Asian bonytongue</name>
    <name type="synonym">Osteoglossum formosum</name>
    <dbReference type="NCBI Taxonomy" id="113540"/>
    <lineage>
        <taxon>Eukaryota</taxon>
        <taxon>Metazoa</taxon>
        <taxon>Chordata</taxon>
        <taxon>Craniata</taxon>
        <taxon>Vertebrata</taxon>
        <taxon>Euteleostomi</taxon>
        <taxon>Actinopterygii</taxon>
        <taxon>Neopterygii</taxon>
        <taxon>Teleostei</taxon>
        <taxon>Osteoglossocephala</taxon>
        <taxon>Osteoglossomorpha</taxon>
        <taxon>Osteoglossiformes</taxon>
        <taxon>Osteoglossidae</taxon>
        <taxon>Scleropages</taxon>
    </lineage>
</organism>
<dbReference type="SUPFAM" id="SSF103637">
    <property type="entry name" value="CCHHC domain"/>
    <property type="match status" value="7"/>
</dbReference>
<dbReference type="GO" id="GO:0000981">
    <property type="term" value="F:DNA-binding transcription factor activity, RNA polymerase II-specific"/>
    <property type="evidence" value="ECO:0007669"/>
    <property type="project" value="TreeGrafter"/>
</dbReference>
<comment type="subcellular location">
    <subcellularLocation>
        <location evidence="1">Nucleus</location>
    </subcellularLocation>
</comment>
<feature type="compositionally biased region" description="Low complexity" evidence="13">
    <location>
        <begin position="743"/>
        <end position="764"/>
    </location>
</feature>
<evidence type="ECO:0000256" key="1">
    <source>
        <dbReference type="ARBA" id="ARBA00004123"/>
    </source>
</evidence>
<dbReference type="GO" id="GO:0008270">
    <property type="term" value="F:zinc ion binding"/>
    <property type="evidence" value="ECO:0007669"/>
    <property type="project" value="UniProtKB-KW"/>
</dbReference>